<keyword evidence="2" id="KW-0472">Membrane</keyword>
<protein>
    <submittedName>
        <fullName evidence="3">Synaptogyrin-3</fullName>
    </submittedName>
</protein>
<feature type="non-terminal residue" evidence="3">
    <location>
        <position position="199"/>
    </location>
</feature>
<keyword evidence="2" id="KW-0812">Transmembrane</keyword>
<comment type="caution">
    <text evidence="3">The sequence shown here is derived from an EMBL/GenBank/DDBJ whole genome shotgun (WGS) entry which is preliminary data.</text>
</comment>
<evidence type="ECO:0000256" key="2">
    <source>
        <dbReference type="SAM" id="Phobius"/>
    </source>
</evidence>
<dbReference type="PANTHER" id="PTHR10838">
    <property type="entry name" value="SYNAPTOGYRIN"/>
    <property type="match status" value="1"/>
</dbReference>
<feature type="transmembrane region" description="Helical" evidence="2">
    <location>
        <begin position="33"/>
        <end position="55"/>
    </location>
</feature>
<organism evidence="3 4">
    <name type="scientific">Fragariocoptes setiger</name>
    <dbReference type="NCBI Taxonomy" id="1670756"/>
    <lineage>
        <taxon>Eukaryota</taxon>
        <taxon>Metazoa</taxon>
        <taxon>Ecdysozoa</taxon>
        <taxon>Arthropoda</taxon>
        <taxon>Chelicerata</taxon>
        <taxon>Arachnida</taxon>
        <taxon>Acari</taxon>
        <taxon>Acariformes</taxon>
        <taxon>Trombidiformes</taxon>
        <taxon>Prostigmata</taxon>
        <taxon>Eupodina</taxon>
        <taxon>Eriophyoidea</taxon>
        <taxon>Phytoptidae</taxon>
        <taxon>Fragariocoptes</taxon>
    </lineage>
</organism>
<sequence>MNQPRAYEATMASGDIGGGICANPVAFITKPQVILKFASTFLSIVTYSCISSGWYQGKCLFNNYSGVCRFGTLTLVAFIGSALFLIFEIVFDKISSIKIRRRIVIADVIFSACAALAYIRYQSGVDMSQFLSPDQYPDLTDPQQQYQADPNAVYSNGYDNAYASQQPDYTTYQQQQPTDPGQDYNTQNVRNPFGTASNY</sequence>
<proteinExistence type="predicted"/>
<keyword evidence="4" id="KW-1185">Reference proteome</keyword>
<reference evidence="3 4" key="1">
    <citation type="submission" date="2020-10" db="EMBL/GenBank/DDBJ databases">
        <authorList>
            <person name="Klimov P.B."/>
            <person name="Dyachkov S.M."/>
            <person name="Chetverikov P.E."/>
        </authorList>
    </citation>
    <scope>NUCLEOTIDE SEQUENCE [LARGE SCALE GENOMIC DNA]</scope>
    <source>
        <strain evidence="3">BMOC 18-1129-001#AD2665</strain>
        <tissue evidence="3">Entire mites</tissue>
    </source>
</reference>
<feature type="compositionally biased region" description="Polar residues" evidence="1">
    <location>
        <begin position="185"/>
        <end position="199"/>
    </location>
</feature>
<feature type="transmembrane region" description="Helical" evidence="2">
    <location>
        <begin position="103"/>
        <end position="121"/>
    </location>
</feature>
<dbReference type="EMBL" id="JAIFTH010000940">
    <property type="protein sequence ID" value="KAG9508807.1"/>
    <property type="molecule type" value="Genomic_DNA"/>
</dbReference>
<dbReference type="InterPro" id="IPR016579">
    <property type="entry name" value="Synaptogyrin"/>
</dbReference>
<feature type="transmembrane region" description="Helical" evidence="2">
    <location>
        <begin position="70"/>
        <end position="91"/>
    </location>
</feature>
<accession>A0ABQ7S5X4</accession>
<feature type="compositionally biased region" description="Low complexity" evidence="1">
    <location>
        <begin position="169"/>
        <end position="184"/>
    </location>
</feature>
<evidence type="ECO:0000313" key="4">
    <source>
        <dbReference type="Proteomes" id="UP000825002"/>
    </source>
</evidence>
<keyword evidence="2" id="KW-1133">Transmembrane helix</keyword>
<dbReference type="PANTHER" id="PTHR10838:SF20">
    <property type="entry name" value="SYNAPTOGYRIN"/>
    <property type="match status" value="1"/>
</dbReference>
<evidence type="ECO:0000313" key="3">
    <source>
        <dbReference type="EMBL" id="KAG9508807.1"/>
    </source>
</evidence>
<name>A0ABQ7S5X4_9ACAR</name>
<dbReference type="Proteomes" id="UP000825002">
    <property type="component" value="Unassembled WGS sequence"/>
</dbReference>
<gene>
    <name evidence="3" type="primary">SYNGR3</name>
    <name evidence="3" type="ORF">GZH46_02692</name>
</gene>
<feature type="region of interest" description="Disordered" evidence="1">
    <location>
        <begin position="169"/>
        <end position="199"/>
    </location>
</feature>
<evidence type="ECO:0000256" key="1">
    <source>
        <dbReference type="SAM" id="MobiDB-lite"/>
    </source>
</evidence>